<dbReference type="CDD" id="cd00959">
    <property type="entry name" value="DeoC"/>
    <property type="match status" value="1"/>
</dbReference>
<evidence type="ECO:0000256" key="5">
    <source>
        <dbReference type="ARBA" id="ARBA00048791"/>
    </source>
</evidence>
<protein>
    <recommendedName>
        <fullName evidence="7">Deoxyribose-phosphate aldolase</fullName>
        <shortName evidence="7">DERA</shortName>
        <ecNumber evidence="7">4.1.2.4</ecNumber>
    </recommendedName>
    <alternativeName>
        <fullName evidence="7">2-deoxy-D-ribose 5-phosphate aldolase</fullName>
    </alternativeName>
    <alternativeName>
        <fullName evidence="7">Phosphodeoxyriboaldolase</fullName>
        <shortName evidence="7">Deoxyriboaldolase</shortName>
    </alternativeName>
</protein>
<dbReference type="PANTHER" id="PTHR10889">
    <property type="entry name" value="DEOXYRIBOSE-PHOSPHATE ALDOLASE"/>
    <property type="match status" value="1"/>
</dbReference>
<dbReference type="InterPro" id="IPR011343">
    <property type="entry name" value="DeoC"/>
</dbReference>
<dbReference type="AlphaFoldDB" id="A0A9D1NJ15"/>
<dbReference type="FunFam" id="3.20.20.70:FF:000044">
    <property type="entry name" value="Deoxyribose-phosphate aldolase"/>
    <property type="match status" value="1"/>
</dbReference>
<evidence type="ECO:0000256" key="7">
    <source>
        <dbReference type="HAMAP-Rule" id="MF_00114"/>
    </source>
</evidence>
<dbReference type="SUPFAM" id="SSF51569">
    <property type="entry name" value="Aldolase"/>
    <property type="match status" value="1"/>
</dbReference>
<dbReference type="GO" id="GO:0006018">
    <property type="term" value="P:2-deoxyribose 1-phosphate catabolic process"/>
    <property type="evidence" value="ECO:0007669"/>
    <property type="project" value="UniProtKB-UniRule"/>
</dbReference>
<proteinExistence type="inferred from homology"/>
<dbReference type="Proteomes" id="UP000886743">
    <property type="component" value="Unassembled WGS sequence"/>
</dbReference>
<organism evidence="8 9">
    <name type="scientific">Candidatus Aphodoplasma excrementigallinarum</name>
    <dbReference type="NCBI Taxonomy" id="2840673"/>
    <lineage>
        <taxon>Bacteria</taxon>
        <taxon>Bacillati</taxon>
        <taxon>Bacillota</taxon>
        <taxon>Clostridia</taxon>
        <taxon>Eubacteriales</taxon>
        <taxon>Candidatus Aphodoplasma</taxon>
    </lineage>
</organism>
<keyword evidence="3 7" id="KW-0456">Lyase</keyword>
<feature type="active site" description="Schiff-base intermediate with acetaldehyde" evidence="7">
    <location>
        <position position="157"/>
    </location>
</feature>
<evidence type="ECO:0000256" key="1">
    <source>
        <dbReference type="ARBA" id="ARBA00010936"/>
    </source>
</evidence>
<dbReference type="EC" id="4.1.2.4" evidence="7"/>
<gene>
    <name evidence="7 8" type="primary">deoC</name>
    <name evidence="8" type="ORF">IAC74_07845</name>
</gene>
<keyword evidence="4 7" id="KW-0704">Schiff base</keyword>
<dbReference type="InterPro" id="IPR013785">
    <property type="entry name" value="Aldolase_TIM"/>
</dbReference>
<name>A0A9D1NJ15_9FIRM</name>
<evidence type="ECO:0000256" key="2">
    <source>
        <dbReference type="ARBA" id="ARBA00022490"/>
    </source>
</evidence>
<reference evidence="8" key="2">
    <citation type="journal article" date="2021" name="PeerJ">
        <title>Extensive microbial diversity within the chicken gut microbiome revealed by metagenomics and culture.</title>
        <authorList>
            <person name="Gilroy R."/>
            <person name="Ravi A."/>
            <person name="Getino M."/>
            <person name="Pursley I."/>
            <person name="Horton D.L."/>
            <person name="Alikhan N.F."/>
            <person name="Baker D."/>
            <person name="Gharbi K."/>
            <person name="Hall N."/>
            <person name="Watson M."/>
            <person name="Adriaenssens E.M."/>
            <person name="Foster-Nyarko E."/>
            <person name="Jarju S."/>
            <person name="Secka A."/>
            <person name="Antonio M."/>
            <person name="Oren A."/>
            <person name="Chaudhuri R.R."/>
            <person name="La Ragione R."/>
            <person name="Hildebrand F."/>
            <person name="Pallen M.J."/>
        </authorList>
    </citation>
    <scope>NUCLEOTIDE SEQUENCE</scope>
    <source>
        <strain evidence="8">4920</strain>
    </source>
</reference>
<evidence type="ECO:0000256" key="4">
    <source>
        <dbReference type="ARBA" id="ARBA00023270"/>
    </source>
</evidence>
<dbReference type="NCBIfam" id="TIGR00126">
    <property type="entry name" value="deoC"/>
    <property type="match status" value="1"/>
</dbReference>
<dbReference type="EMBL" id="DVOF01000238">
    <property type="protein sequence ID" value="HIV03472.1"/>
    <property type="molecule type" value="Genomic_DNA"/>
</dbReference>
<comment type="function">
    <text evidence="6 7">Catalyzes a reversible aldol reaction between acetaldehyde and D-glyceraldehyde 3-phosphate to generate 2-deoxy-D-ribose 5-phosphate.</text>
</comment>
<evidence type="ECO:0000256" key="6">
    <source>
        <dbReference type="ARBA" id="ARBA00056337"/>
    </source>
</evidence>
<evidence type="ECO:0000313" key="8">
    <source>
        <dbReference type="EMBL" id="HIV03472.1"/>
    </source>
</evidence>
<comment type="caution">
    <text evidence="8">The sequence shown here is derived from an EMBL/GenBank/DDBJ whole genome shotgun (WGS) entry which is preliminary data.</text>
</comment>
<dbReference type="InterPro" id="IPR028581">
    <property type="entry name" value="DeoC_typeI"/>
</dbReference>
<dbReference type="InterPro" id="IPR002915">
    <property type="entry name" value="DeoC/FbaB/LacD_aldolase"/>
</dbReference>
<feature type="active site" description="Proton donor/acceptor" evidence="7">
    <location>
        <position position="186"/>
    </location>
</feature>
<comment type="pathway">
    <text evidence="7">Carbohydrate degradation; 2-deoxy-D-ribose 1-phosphate degradation; D-glyceraldehyde 3-phosphate and acetaldehyde from 2-deoxy-alpha-D-ribose 1-phosphate: step 2/2.</text>
</comment>
<feature type="active site" description="Proton donor/acceptor" evidence="7">
    <location>
        <position position="93"/>
    </location>
</feature>
<dbReference type="Pfam" id="PF01791">
    <property type="entry name" value="DeoC"/>
    <property type="match status" value="1"/>
</dbReference>
<comment type="catalytic activity">
    <reaction evidence="5 7">
        <text>2-deoxy-D-ribose 5-phosphate = D-glyceraldehyde 3-phosphate + acetaldehyde</text>
        <dbReference type="Rhea" id="RHEA:12821"/>
        <dbReference type="ChEBI" id="CHEBI:15343"/>
        <dbReference type="ChEBI" id="CHEBI:59776"/>
        <dbReference type="ChEBI" id="CHEBI:62877"/>
        <dbReference type="EC" id="4.1.2.4"/>
    </reaction>
</comment>
<dbReference type="PIRSF" id="PIRSF001357">
    <property type="entry name" value="DeoC"/>
    <property type="match status" value="1"/>
</dbReference>
<comment type="similarity">
    <text evidence="1 7">Belongs to the DeoC/FbaB aldolase family. DeoC type 1 subfamily.</text>
</comment>
<dbReference type="HAMAP" id="MF_00114">
    <property type="entry name" value="DeoC_type1"/>
    <property type="match status" value="1"/>
</dbReference>
<dbReference type="GO" id="GO:0016052">
    <property type="term" value="P:carbohydrate catabolic process"/>
    <property type="evidence" value="ECO:0007669"/>
    <property type="project" value="TreeGrafter"/>
</dbReference>
<comment type="subcellular location">
    <subcellularLocation>
        <location evidence="7">Cytoplasm</location>
    </subcellularLocation>
</comment>
<dbReference type="GO" id="GO:0005737">
    <property type="term" value="C:cytoplasm"/>
    <property type="evidence" value="ECO:0007669"/>
    <property type="project" value="UniProtKB-SubCell"/>
</dbReference>
<accession>A0A9D1NJ15</accession>
<dbReference type="Gene3D" id="3.20.20.70">
    <property type="entry name" value="Aldolase class I"/>
    <property type="match status" value="1"/>
</dbReference>
<sequence length="221" mass="23913">MVTYEEIAAMIDHSLLKPTLTDQDIIDGCNLAKEYKVASVCVRPSDLPLCRKILAGSDVLLTTVIGFPHGTTTTKTKVAESAEAIENGAVELDVVLNIGKLRSGEYDYVADDLQAVINLAHANNVLVKVIFENCYLSREEIIKACEICNKVGADYVKTSTGYGTGGATDEDLKLMRQYAAPNIKIKAAGGVRTLERAIEVRKLGVTRFGCTATCGILERLK</sequence>
<dbReference type="GO" id="GO:0009264">
    <property type="term" value="P:deoxyribonucleotide catabolic process"/>
    <property type="evidence" value="ECO:0007669"/>
    <property type="project" value="UniProtKB-UniRule"/>
</dbReference>
<keyword evidence="2 7" id="KW-0963">Cytoplasm</keyword>
<reference evidence="8" key="1">
    <citation type="submission" date="2020-10" db="EMBL/GenBank/DDBJ databases">
        <authorList>
            <person name="Gilroy R."/>
        </authorList>
    </citation>
    <scope>NUCLEOTIDE SEQUENCE</scope>
    <source>
        <strain evidence="8">4920</strain>
    </source>
</reference>
<evidence type="ECO:0000256" key="3">
    <source>
        <dbReference type="ARBA" id="ARBA00023239"/>
    </source>
</evidence>
<dbReference type="SMART" id="SM01133">
    <property type="entry name" value="DeoC"/>
    <property type="match status" value="1"/>
</dbReference>
<evidence type="ECO:0000313" key="9">
    <source>
        <dbReference type="Proteomes" id="UP000886743"/>
    </source>
</evidence>
<dbReference type="GO" id="GO:0004139">
    <property type="term" value="F:deoxyribose-phosphate aldolase activity"/>
    <property type="evidence" value="ECO:0007669"/>
    <property type="project" value="UniProtKB-UniRule"/>
</dbReference>
<dbReference type="PANTHER" id="PTHR10889:SF1">
    <property type="entry name" value="DEOXYRIBOSE-PHOSPHATE ALDOLASE"/>
    <property type="match status" value="1"/>
</dbReference>